<gene>
    <name evidence="2" type="ORF">F0460_07015</name>
</gene>
<dbReference type="EMBL" id="VWSG01000004">
    <property type="protein sequence ID" value="KAA5535527.1"/>
    <property type="molecule type" value="Genomic_DNA"/>
</dbReference>
<keyword evidence="1" id="KW-0472">Membrane</keyword>
<evidence type="ECO:0000256" key="1">
    <source>
        <dbReference type="SAM" id="Phobius"/>
    </source>
</evidence>
<dbReference type="AlphaFoldDB" id="A0A5M6CKJ1"/>
<accession>A0A5M6CKJ1</accession>
<dbReference type="RefSeq" id="WP_150011642.1">
    <property type="nucleotide sequence ID" value="NZ_VWSG01000004.1"/>
</dbReference>
<sequence>MARSEKLDQILYILLWVEKEELDSKKISKKITMPFINSAIGLELVPWEMKSLQNELIEEEYVILEGIELRITPKGRKFITREQGFKYLDKKNSQEQIIIDKTIEKFKYDKISFCFSIIAIIISLISLWLG</sequence>
<protein>
    <submittedName>
        <fullName evidence="2">Uncharacterized protein</fullName>
    </submittedName>
</protein>
<name>A0A5M6CKJ1_9FLAO</name>
<feature type="transmembrane region" description="Helical" evidence="1">
    <location>
        <begin position="111"/>
        <end position="129"/>
    </location>
</feature>
<keyword evidence="3" id="KW-1185">Reference proteome</keyword>
<reference evidence="2 3" key="1">
    <citation type="submission" date="2019-09" db="EMBL/GenBank/DDBJ databases">
        <title>Genome sequence and assembly of Flavobacterium sp.</title>
        <authorList>
            <person name="Chhetri G."/>
        </authorList>
    </citation>
    <scope>NUCLEOTIDE SEQUENCE [LARGE SCALE GENOMIC DNA]</scope>
    <source>
        <strain evidence="2 3">SNL9</strain>
    </source>
</reference>
<evidence type="ECO:0000313" key="3">
    <source>
        <dbReference type="Proteomes" id="UP000325141"/>
    </source>
</evidence>
<comment type="caution">
    <text evidence="2">The sequence shown here is derived from an EMBL/GenBank/DDBJ whole genome shotgun (WGS) entry which is preliminary data.</text>
</comment>
<keyword evidence="1" id="KW-1133">Transmembrane helix</keyword>
<organism evidence="2 3">
    <name type="scientific">Paenimyroides baculatum</name>
    <dbReference type="NCBI Taxonomy" id="2608000"/>
    <lineage>
        <taxon>Bacteria</taxon>
        <taxon>Pseudomonadati</taxon>
        <taxon>Bacteroidota</taxon>
        <taxon>Flavobacteriia</taxon>
        <taxon>Flavobacteriales</taxon>
        <taxon>Flavobacteriaceae</taxon>
        <taxon>Paenimyroides</taxon>
    </lineage>
</organism>
<dbReference type="Proteomes" id="UP000325141">
    <property type="component" value="Unassembled WGS sequence"/>
</dbReference>
<proteinExistence type="predicted"/>
<keyword evidence="1" id="KW-0812">Transmembrane</keyword>
<evidence type="ECO:0000313" key="2">
    <source>
        <dbReference type="EMBL" id="KAA5535527.1"/>
    </source>
</evidence>